<dbReference type="AlphaFoldDB" id="A0A8I0ACE4"/>
<dbReference type="GO" id="GO:0005524">
    <property type="term" value="F:ATP binding"/>
    <property type="evidence" value="ECO:0007669"/>
    <property type="project" value="InterPro"/>
</dbReference>
<evidence type="ECO:0000313" key="2">
    <source>
        <dbReference type="EMBL" id="MBC5652090.1"/>
    </source>
</evidence>
<dbReference type="SUPFAM" id="SSF52540">
    <property type="entry name" value="P-loop containing nucleoside triphosphate hydrolases"/>
    <property type="match status" value="1"/>
</dbReference>
<dbReference type="SMART" id="SM00382">
    <property type="entry name" value="AAA"/>
    <property type="match status" value="1"/>
</dbReference>
<dbReference type="GO" id="GO:0016887">
    <property type="term" value="F:ATP hydrolysis activity"/>
    <property type="evidence" value="ECO:0007669"/>
    <property type="project" value="InterPro"/>
</dbReference>
<dbReference type="Proteomes" id="UP000652847">
    <property type="component" value="Unassembled WGS sequence"/>
</dbReference>
<reference evidence="2 3" key="1">
    <citation type="submission" date="2020-08" db="EMBL/GenBank/DDBJ databases">
        <title>Genome public.</title>
        <authorList>
            <person name="Liu C."/>
            <person name="Sun Q."/>
        </authorList>
    </citation>
    <scope>NUCLEOTIDE SEQUENCE [LARGE SCALE GENOMIC DNA]</scope>
    <source>
        <strain evidence="2 3">BX17</strain>
    </source>
</reference>
<dbReference type="InterPro" id="IPR011704">
    <property type="entry name" value="ATPase_dyneun-rel_AAA"/>
</dbReference>
<dbReference type="InterPro" id="IPR027417">
    <property type="entry name" value="P-loop_NTPase"/>
</dbReference>
<dbReference type="Pfam" id="PF07728">
    <property type="entry name" value="AAA_5"/>
    <property type="match status" value="1"/>
</dbReference>
<dbReference type="CDD" id="cd00009">
    <property type="entry name" value="AAA"/>
    <property type="match status" value="1"/>
</dbReference>
<organism evidence="2 3">
    <name type="scientific">Blautia segnis</name>
    <dbReference type="NCBI Taxonomy" id="2763030"/>
    <lineage>
        <taxon>Bacteria</taxon>
        <taxon>Bacillati</taxon>
        <taxon>Bacillota</taxon>
        <taxon>Clostridia</taxon>
        <taxon>Lachnospirales</taxon>
        <taxon>Lachnospiraceae</taxon>
        <taxon>Blautia</taxon>
    </lineage>
</organism>
<feature type="domain" description="AAA+ ATPase" evidence="1">
    <location>
        <begin position="32"/>
        <end position="188"/>
    </location>
</feature>
<dbReference type="Gene3D" id="3.40.50.300">
    <property type="entry name" value="P-loop containing nucleotide triphosphate hydrolases"/>
    <property type="match status" value="1"/>
</dbReference>
<gene>
    <name evidence="2" type="ORF">H8S54_13485</name>
</gene>
<sequence length="503" mass="58303">MNIKRAKEEIRNTIEAYLLKNEYGEYEIPVMAQRPIFLIGAPGIGKTQIMEQISRECKVGLVSYTITHHTRQSAIGLPFISKKEFDGREMAVTEYTMSEIVASIYEKIQESGLREGILFIDEINCVSETLAPAMLQFLQCKTFGSHKIPEGWLIVAAGNPPEYNKSVREFDVVTMDRVKKIQVEPDFDAWREYAYTAGVHPAVISYLNTRPANFYKMESTVDGKNFATPRGWEDLSRLIQVYEKLDKTVDREVAGQYIQHPQIARDFANYLELFYKYRTDYQIDEVLNGRIDDILVKKAAHASFDEKLSVTGLLLSRLNKGFEMVREEEDVLAAVFDILKESKEPLMEGQREQPVVYLEDVKNRYQAESAARKKAGLLSREDIHHDQQVLDTLERYVMNLKKENVQDGEAAFAFLRQWFNESKEKYDEDFDQAARQLEYAFDFMESAFAGGQELVVFITELNTSSPAVSFLQEYSCERYYRYNKELLFRENTRDILERIRQLG</sequence>
<dbReference type="RefSeq" id="WP_186901654.1">
    <property type="nucleotide sequence ID" value="NZ_JACOOT010000032.1"/>
</dbReference>
<proteinExistence type="predicted"/>
<evidence type="ECO:0000259" key="1">
    <source>
        <dbReference type="SMART" id="SM00382"/>
    </source>
</evidence>
<keyword evidence="3" id="KW-1185">Reference proteome</keyword>
<dbReference type="InterPro" id="IPR003593">
    <property type="entry name" value="AAA+_ATPase"/>
</dbReference>
<dbReference type="EMBL" id="JACOOT010000032">
    <property type="protein sequence ID" value="MBC5652090.1"/>
    <property type="molecule type" value="Genomic_DNA"/>
</dbReference>
<evidence type="ECO:0000313" key="3">
    <source>
        <dbReference type="Proteomes" id="UP000652847"/>
    </source>
</evidence>
<comment type="caution">
    <text evidence="2">The sequence shown here is derived from an EMBL/GenBank/DDBJ whole genome shotgun (WGS) entry which is preliminary data.</text>
</comment>
<protein>
    <submittedName>
        <fullName evidence="2">AAA family ATPase</fullName>
    </submittedName>
</protein>
<accession>A0A8I0ACE4</accession>
<name>A0A8I0ACE4_9FIRM</name>